<sequence>MDGTAGTEGSSSSSSCSDSVGIARDVFLWSRKNLSFTLLLVSTAIWVLLEVYQFNFLTVASWLAMSIVSFTFLSGNIMRLLGKEPPKLSGLEISEKSALEVANSFRGVVEEFTRWMFHVSVEKEWFVFAQAVAGLLVLSYRCGETAKAKSRRFYEEVDEKVIKKLKSKFVTKDKEEIKEKKIE</sequence>
<gene>
    <name evidence="1" type="ORF">KPL71_019848</name>
</gene>
<comment type="caution">
    <text evidence="1">The sequence shown here is derived from an EMBL/GenBank/DDBJ whole genome shotgun (WGS) entry which is preliminary data.</text>
</comment>
<name>A0ACB8J1Y2_CITSI</name>
<keyword evidence="2" id="KW-1185">Reference proteome</keyword>
<organism evidence="1 2">
    <name type="scientific">Citrus sinensis</name>
    <name type="common">Sweet orange</name>
    <name type="synonym">Citrus aurantium var. sinensis</name>
    <dbReference type="NCBI Taxonomy" id="2711"/>
    <lineage>
        <taxon>Eukaryota</taxon>
        <taxon>Viridiplantae</taxon>
        <taxon>Streptophyta</taxon>
        <taxon>Embryophyta</taxon>
        <taxon>Tracheophyta</taxon>
        <taxon>Spermatophyta</taxon>
        <taxon>Magnoliopsida</taxon>
        <taxon>eudicotyledons</taxon>
        <taxon>Gunneridae</taxon>
        <taxon>Pentapetalae</taxon>
        <taxon>rosids</taxon>
        <taxon>malvids</taxon>
        <taxon>Sapindales</taxon>
        <taxon>Rutaceae</taxon>
        <taxon>Aurantioideae</taxon>
        <taxon>Citrus</taxon>
    </lineage>
</organism>
<proteinExistence type="predicted"/>
<dbReference type="Proteomes" id="UP000829398">
    <property type="component" value="Chromosome 7"/>
</dbReference>
<accession>A0ACB8J1Y2</accession>
<evidence type="ECO:0000313" key="2">
    <source>
        <dbReference type="Proteomes" id="UP000829398"/>
    </source>
</evidence>
<reference evidence="2" key="1">
    <citation type="journal article" date="2023" name="Hortic. Res.">
        <title>A chromosome-level phased genome enabling allele-level studies in sweet orange: a case study on citrus Huanglongbing tolerance.</title>
        <authorList>
            <person name="Wu B."/>
            <person name="Yu Q."/>
            <person name="Deng Z."/>
            <person name="Duan Y."/>
            <person name="Luo F."/>
            <person name="Gmitter F. Jr."/>
        </authorList>
    </citation>
    <scope>NUCLEOTIDE SEQUENCE [LARGE SCALE GENOMIC DNA]</scope>
    <source>
        <strain evidence="2">cv. Valencia</strain>
    </source>
</reference>
<protein>
    <submittedName>
        <fullName evidence="1">Reticulon-like protein B13</fullName>
    </submittedName>
</protein>
<dbReference type="EMBL" id="CM039176">
    <property type="protein sequence ID" value="KAH9711721.1"/>
    <property type="molecule type" value="Genomic_DNA"/>
</dbReference>
<evidence type="ECO:0000313" key="1">
    <source>
        <dbReference type="EMBL" id="KAH9711721.1"/>
    </source>
</evidence>